<reference evidence="2 3" key="1">
    <citation type="submission" date="2015-01" db="EMBL/GenBank/DDBJ databases">
        <title>Genome of allotetraploid Gossypium barbadense reveals genomic plasticity and fiber elongation in cotton evolution.</title>
        <authorList>
            <person name="Chen X."/>
            <person name="Liu X."/>
            <person name="Zhao B."/>
            <person name="Zheng H."/>
            <person name="Hu Y."/>
            <person name="Lu G."/>
            <person name="Yang C."/>
            <person name="Chen J."/>
            <person name="Shan C."/>
            <person name="Zhang L."/>
            <person name="Zhou Y."/>
            <person name="Wang L."/>
            <person name="Guo W."/>
            <person name="Bai Y."/>
            <person name="Ruan J."/>
            <person name="Shangguan X."/>
            <person name="Mao Y."/>
            <person name="Jiang J."/>
            <person name="Zhu Y."/>
            <person name="Lei J."/>
            <person name="Kang H."/>
            <person name="Chen S."/>
            <person name="He X."/>
            <person name="Wang R."/>
            <person name="Wang Y."/>
            <person name="Chen J."/>
            <person name="Wang L."/>
            <person name="Yu S."/>
            <person name="Wang B."/>
            <person name="Wei J."/>
            <person name="Song S."/>
            <person name="Lu X."/>
            <person name="Gao Z."/>
            <person name="Gu W."/>
            <person name="Deng X."/>
            <person name="Ma D."/>
            <person name="Wang S."/>
            <person name="Liang W."/>
            <person name="Fang L."/>
            <person name="Cai C."/>
            <person name="Zhu X."/>
            <person name="Zhou B."/>
            <person name="Zhang Y."/>
            <person name="Chen Z."/>
            <person name="Xu S."/>
            <person name="Zhu R."/>
            <person name="Wang S."/>
            <person name="Zhang T."/>
            <person name="Zhao G."/>
        </authorList>
    </citation>
    <scope>NUCLEOTIDE SEQUENCE [LARGE SCALE GENOMIC DNA]</scope>
    <source>
        <strain evidence="3">cv. Xinhai21</strain>
        <tissue evidence="2">Leaf</tissue>
    </source>
</reference>
<gene>
    <name evidence="2" type="ORF">GOBAR_AA20821</name>
</gene>
<protein>
    <submittedName>
        <fullName evidence="2">Uncharacterized protein</fullName>
    </submittedName>
</protein>
<dbReference type="OrthoDB" id="972797at2759"/>
<sequence length="131" mass="14765">MESTFSWANFLHRCQESASSWMRYPSKSWTWWRLPFLHPKNYGPSYMGLPEELEDIRLLLDQRSEAEVNVGGQSVICSVHDERNAQIESSFVTVRVEAKISIAIMRPEGVAQGGHAGEGQQRLGGAAWGKN</sequence>
<accession>A0A2P5X940</accession>
<dbReference type="EMBL" id="KZ665422">
    <property type="protein sequence ID" value="PPR99845.1"/>
    <property type="molecule type" value="Genomic_DNA"/>
</dbReference>
<evidence type="ECO:0000313" key="2">
    <source>
        <dbReference type="EMBL" id="PPR99845.1"/>
    </source>
</evidence>
<dbReference type="AlphaFoldDB" id="A0A2P5X940"/>
<proteinExistence type="predicted"/>
<name>A0A2P5X940_GOSBA</name>
<evidence type="ECO:0000256" key="1">
    <source>
        <dbReference type="SAM" id="MobiDB-lite"/>
    </source>
</evidence>
<dbReference type="Proteomes" id="UP000239757">
    <property type="component" value="Unassembled WGS sequence"/>
</dbReference>
<organism evidence="2 3">
    <name type="scientific">Gossypium barbadense</name>
    <name type="common">Sea Island cotton</name>
    <name type="synonym">Hibiscus barbadensis</name>
    <dbReference type="NCBI Taxonomy" id="3634"/>
    <lineage>
        <taxon>Eukaryota</taxon>
        <taxon>Viridiplantae</taxon>
        <taxon>Streptophyta</taxon>
        <taxon>Embryophyta</taxon>
        <taxon>Tracheophyta</taxon>
        <taxon>Spermatophyta</taxon>
        <taxon>Magnoliopsida</taxon>
        <taxon>eudicotyledons</taxon>
        <taxon>Gunneridae</taxon>
        <taxon>Pentapetalae</taxon>
        <taxon>rosids</taxon>
        <taxon>malvids</taxon>
        <taxon>Malvales</taxon>
        <taxon>Malvaceae</taxon>
        <taxon>Malvoideae</taxon>
        <taxon>Gossypium</taxon>
    </lineage>
</organism>
<evidence type="ECO:0000313" key="3">
    <source>
        <dbReference type="Proteomes" id="UP000239757"/>
    </source>
</evidence>
<feature type="region of interest" description="Disordered" evidence="1">
    <location>
        <begin position="111"/>
        <end position="131"/>
    </location>
</feature>